<feature type="active site" description="Nucleophile" evidence="3">
    <location>
        <position position="51"/>
    </location>
</feature>
<dbReference type="PROSITE" id="PS50005">
    <property type="entry name" value="TPR"/>
    <property type="match status" value="1"/>
</dbReference>
<reference evidence="7" key="1">
    <citation type="journal article" date="2019" name="bioRxiv">
        <title>Genomics, evolutionary history and diagnostics of the Alternaria alternata species group including apple and Asian pear pathotypes.</title>
        <authorList>
            <person name="Armitage A.D."/>
            <person name="Cockerton H.M."/>
            <person name="Sreenivasaprasad S."/>
            <person name="Woodhall J.W."/>
            <person name="Lane C.R."/>
            <person name="Harrison R.J."/>
            <person name="Clarkson J.P."/>
        </authorList>
    </citation>
    <scope>NUCLEOTIDE SEQUENCE [LARGE SCALE GENOMIC DNA]</scope>
    <source>
        <strain evidence="7">FERA 1177</strain>
    </source>
</reference>
<feature type="short sequence motif" description="GXGXXG" evidence="3">
    <location>
        <begin position="13"/>
        <end position="18"/>
    </location>
</feature>
<dbReference type="Pfam" id="PF13424">
    <property type="entry name" value="TPR_12"/>
    <property type="match status" value="1"/>
</dbReference>
<keyword evidence="2" id="KW-0802">TPR repeat</keyword>
<dbReference type="SUPFAM" id="SSF48452">
    <property type="entry name" value="TPR-like"/>
    <property type="match status" value="1"/>
</dbReference>
<dbReference type="AlphaFoldDB" id="A0A4Q4MQN0"/>
<dbReference type="InterPro" id="IPR002641">
    <property type="entry name" value="PNPLA_dom"/>
</dbReference>
<dbReference type="CDD" id="cd07216">
    <property type="entry name" value="Pat17_PNPLA8_PNPLA9_like3"/>
    <property type="match status" value="1"/>
</dbReference>
<feature type="repeat" description="TPR" evidence="2">
    <location>
        <begin position="822"/>
        <end position="855"/>
    </location>
</feature>
<proteinExistence type="predicted"/>
<feature type="active site" description="Proton acceptor" evidence="3">
    <location>
        <position position="194"/>
    </location>
</feature>
<evidence type="ECO:0000256" key="4">
    <source>
        <dbReference type="SAM" id="MobiDB-lite"/>
    </source>
</evidence>
<dbReference type="GO" id="GO:0016787">
    <property type="term" value="F:hydrolase activity"/>
    <property type="evidence" value="ECO:0007669"/>
    <property type="project" value="UniProtKB-UniRule"/>
</dbReference>
<organism evidence="6 7">
    <name type="scientific">Alternaria alternata</name>
    <name type="common">Alternaria rot fungus</name>
    <name type="synonym">Torula alternata</name>
    <dbReference type="NCBI Taxonomy" id="5599"/>
    <lineage>
        <taxon>Eukaryota</taxon>
        <taxon>Fungi</taxon>
        <taxon>Dikarya</taxon>
        <taxon>Ascomycota</taxon>
        <taxon>Pezizomycotina</taxon>
        <taxon>Dothideomycetes</taxon>
        <taxon>Pleosporomycetidae</taxon>
        <taxon>Pleosporales</taxon>
        <taxon>Pleosporineae</taxon>
        <taxon>Pleosporaceae</taxon>
        <taxon>Alternaria</taxon>
        <taxon>Alternaria sect. Alternaria</taxon>
        <taxon>Alternaria alternata complex</taxon>
    </lineage>
</organism>
<evidence type="ECO:0000259" key="5">
    <source>
        <dbReference type="PROSITE" id="PS51635"/>
    </source>
</evidence>
<dbReference type="Pfam" id="PF01734">
    <property type="entry name" value="Patatin"/>
    <property type="match status" value="1"/>
</dbReference>
<dbReference type="InterPro" id="IPR016035">
    <property type="entry name" value="Acyl_Trfase/lysoPLipase"/>
</dbReference>
<dbReference type="PANTHER" id="PTHR46082:SF6">
    <property type="entry name" value="AAA+ ATPASE DOMAIN-CONTAINING PROTEIN-RELATED"/>
    <property type="match status" value="1"/>
</dbReference>
<dbReference type="Proteomes" id="UP000291422">
    <property type="component" value="Unassembled WGS sequence"/>
</dbReference>
<evidence type="ECO:0000256" key="3">
    <source>
        <dbReference type="PROSITE-ProRule" id="PRU01161"/>
    </source>
</evidence>
<evidence type="ECO:0000256" key="1">
    <source>
        <dbReference type="ARBA" id="ARBA00023098"/>
    </source>
</evidence>
<feature type="domain" description="PNPLA" evidence="5">
    <location>
        <begin position="9"/>
        <end position="207"/>
    </location>
</feature>
<dbReference type="PANTHER" id="PTHR46082">
    <property type="entry name" value="ATP/GTP-BINDING PROTEIN-RELATED"/>
    <property type="match status" value="1"/>
</dbReference>
<accession>A0A4Q4MQN0</accession>
<feature type="region of interest" description="Disordered" evidence="4">
    <location>
        <begin position="962"/>
        <end position="994"/>
    </location>
</feature>
<sequence length="1003" mass="110305">MPGSDLRLLALDGGGVRGLSALMILEQLMEAVDPDAPPKPCDYFDMIGGTSTGGLIAVMLGRLRMSVADCITAYLSLSDRVFCKTRHRVTVKGQVQGRFDADELARAVREVVAKQGLEEDALLKDAPEAACKVFVCATSKETSETVCLTSYRTPRGNNDLLNSVTIWEACRATSAATSFFDPIAVGRYGEQFVDGATGANNPVREVWDQAQLAWGPEPLEGKVKCVVSIGTGVPSLKAFRDDVFNIGQTLAAIATETEQTAERFRRERGLLDSTGRYYRFNVARGLEDIGLEEAKKVKEMAAATRRYISSQEVHGQMQACAGSIAGREYFGEYRTVFSLEGVPQVNHFVDRPSEIAEIERALLPRHLQNGRRRIHVLRGLGGMGKTQLAVEFARRHHRRFSSVFWLDGRSEDTLKRSIASCAGRIPQGQIPETSRQYAADASADIDAVVKDVMAWLARPDNTAWLLIFDNVDREYTTQGGDSDAYDVRRYFSRIDHGSVLVTTRLARLEQLGDSQQLGRVDEAQAEAILESWYKRKHDAAESKQLLALLDGLPLAIAQAGAYLQESGVGLTTYLRFYEQQWSELMQSDDLADAPLQDYPERSVWTTWAISYQAIRERHEHTANLLLLWSFLDNKDLWHGLFATACSRSALVAKMLSGWVGDIASSEIKFSRAMQLLCNYSLAEQVQNTESYATHPVVHQWAHHSQGKRFATELSRLAVVAVGHVVPESSTRDYTALQRRLLLHVQACSRQIVKSEAVWRGSAEGGSDGDVDGGEVRKTVLDAVLLLGNLYNNQGKLGEAEKMYVRALRGYEEALGFGHSSTLATVGNLGALYADQGKLGEAEKMYQRALRGKEEALGVGHSSTLDTVGNLGALYADQGRLGEAEQMYERALRGYEALGNIRVQQYLPALNTLENMGDLHAKRAESAKARAAYTRALSGLMSVLGASNERCIGLSAKIDALPSASREGGGQSKLPTVGERPAPQHDPTKKGSKLSTWRLVRKLC</sequence>
<dbReference type="Pfam" id="PF13374">
    <property type="entry name" value="TPR_10"/>
    <property type="match status" value="1"/>
</dbReference>
<dbReference type="InterPro" id="IPR019734">
    <property type="entry name" value="TPR_rpt"/>
</dbReference>
<dbReference type="SUPFAM" id="SSF52540">
    <property type="entry name" value="P-loop containing nucleoside triphosphate hydrolases"/>
    <property type="match status" value="1"/>
</dbReference>
<dbReference type="EMBL" id="PDXD01000175">
    <property type="protein sequence ID" value="RYN56951.1"/>
    <property type="molecule type" value="Genomic_DNA"/>
</dbReference>
<keyword evidence="3" id="KW-0378">Hydrolase</keyword>
<dbReference type="Gene3D" id="3.40.50.300">
    <property type="entry name" value="P-loop containing nucleotide triphosphate hydrolases"/>
    <property type="match status" value="1"/>
</dbReference>
<dbReference type="InterPro" id="IPR011990">
    <property type="entry name" value="TPR-like_helical_dom_sf"/>
</dbReference>
<keyword evidence="3" id="KW-0442">Lipid degradation</keyword>
<dbReference type="InterPro" id="IPR053137">
    <property type="entry name" value="NLR-like"/>
</dbReference>
<dbReference type="Gene3D" id="3.40.1090.10">
    <property type="entry name" value="Cytosolic phospholipase A2 catalytic domain"/>
    <property type="match status" value="1"/>
</dbReference>
<keyword evidence="1 3" id="KW-0443">Lipid metabolism</keyword>
<evidence type="ECO:0000313" key="6">
    <source>
        <dbReference type="EMBL" id="RYN56951.1"/>
    </source>
</evidence>
<protein>
    <recommendedName>
        <fullName evidence="5">PNPLA domain-containing protein</fullName>
    </recommendedName>
</protein>
<dbReference type="PROSITE" id="PS51635">
    <property type="entry name" value="PNPLA"/>
    <property type="match status" value="1"/>
</dbReference>
<dbReference type="SUPFAM" id="SSF52151">
    <property type="entry name" value="FabD/lysophospholipase-like"/>
    <property type="match status" value="1"/>
</dbReference>
<gene>
    <name evidence="6" type="ORF">AA0117_g13240</name>
</gene>
<feature type="short sequence motif" description="DGA/G" evidence="3">
    <location>
        <begin position="194"/>
        <end position="196"/>
    </location>
</feature>
<dbReference type="VEuPathDB" id="FungiDB:CC77DRAFT_1026818"/>
<dbReference type="GO" id="GO:0046486">
    <property type="term" value="P:glycerolipid metabolic process"/>
    <property type="evidence" value="ECO:0007669"/>
    <property type="project" value="UniProtKB-ARBA"/>
</dbReference>
<dbReference type="InterPro" id="IPR027417">
    <property type="entry name" value="P-loop_NTPase"/>
</dbReference>
<dbReference type="GO" id="GO:0016042">
    <property type="term" value="P:lipid catabolic process"/>
    <property type="evidence" value="ECO:0007669"/>
    <property type="project" value="UniProtKB-UniRule"/>
</dbReference>
<comment type="caution">
    <text evidence="6">The sequence shown here is derived from an EMBL/GenBank/DDBJ whole genome shotgun (WGS) entry which is preliminary data.</text>
</comment>
<feature type="short sequence motif" description="GXSXG" evidence="3">
    <location>
        <begin position="49"/>
        <end position="53"/>
    </location>
</feature>
<name>A0A4Q4MQN0_ALTAL</name>
<evidence type="ECO:0000313" key="7">
    <source>
        <dbReference type="Proteomes" id="UP000291422"/>
    </source>
</evidence>
<evidence type="ECO:0000256" key="2">
    <source>
        <dbReference type="PROSITE-ProRule" id="PRU00339"/>
    </source>
</evidence>
<dbReference type="SMART" id="SM00028">
    <property type="entry name" value="TPR"/>
    <property type="match status" value="3"/>
</dbReference>
<dbReference type="Gene3D" id="1.25.40.10">
    <property type="entry name" value="Tetratricopeptide repeat domain"/>
    <property type="match status" value="1"/>
</dbReference>